<dbReference type="AlphaFoldDB" id="A0A6C0U1V9"/>
<dbReference type="InterPro" id="IPR014408">
    <property type="entry name" value="dGMP_Pdiesterase_EAL/HD-GYP"/>
</dbReference>
<feature type="domain" description="HDOD" evidence="1">
    <location>
        <begin position="212"/>
        <end position="397"/>
    </location>
</feature>
<accession>A0A6C0U1V9</accession>
<evidence type="ECO:0000313" key="2">
    <source>
        <dbReference type="EMBL" id="QIB64345.1"/>
    </source>
</evidence>
<proteinExistence type="predicted"/>
<gene>
    <name evidence="2" type="ORF">G3T16_01915</name>
</gene>
<dbReference type="PANTHER" id="PTHR33525">
    <property type="match status" value="1"/>
</dbReference>
<dbReference type="RefSeq" id="WP_163493595.1">
    <property type="nucleotide sequence ID" value="NZ_CP048711.1"/>
</dbReference>
<dbReference type="PANTHER" id="PTHR33525:SF4">
    <property type="entry name" value="CYCLIC DI-GMP PHOSPHODIESTERASE CDGJ"/>
    <property type="match status" value="1"/>
</dbReference>
<dbReference type="Pfam" id="PF08668">
    <property type="entry name" value="HDOD"/>
    <property type="match status" value="1"/>
</dbReference>
<dbReference type="PROSITE" id="PS51833">
    <property type="entry name" value="HDOD"/>
    <property type="match status" value="1"/>
</dbReference>
<evidence type="ECO:0000313" key="3">
    <source>
        <dbReference type="Proteomes" id="UP000477680"/>
    </source>
</evidence>
<dbReference type="InterPro" id="IPR013976">
    <property type="entry name" value="HDOD"/>
</dbReference>
<dbReference type="InterPro" id="IPR035919">
    <property type="entry name" value="EAL_sf"/>
</dbReference>
<dbReference type="PIRSF" id="PIRSF003180">
    <property type="entry name" value="DiGMPpdiest_YuxH"/>
    <property type="match status" value="1"/>
</dbReference>
<dbReference type="SUPFAM" id="SSF141868">
    <property type="entry name" value="EAL domain-like"/>
    <property type="match status" value="1"/>
</dbReference>
<dbReference type="SUPFAM" id="SSF109604">
    <property type="entry name" value="HD-domain/PDEase-like"/>
    <property type="match status" value="1"/>
</dbReference>
<protein>
    <submittedName>
        <fullName evidence="2">HDOD domain-containing protein</fullName>
    </submittedName>
</protein>
<dbReference type="KEGG" id="kim:G3T16_01915"/>
<dbReference type="EMBL" id="CP048711">
    <property type="protein sequence ID" value="QIB64345.1"/>
    <property type="molecule type" value="Genomic_DNA"/>
</dbReference>
<dbReference type="InterPro" id="IPR052340">
    <property type="entry name" value="RNase_Y/CdgJ"/>
</dbReference>
<organism evidence="2 3">
    <name type="scientific">Kineobactrum salinum</name>
    <dbReference type="NCBI Taxonomy" id="2708301"/>
    <lineage>
        <taxon>Bacteria</taxon>
        <taxon>Pseudomonadati</taxon>
        <taxon>Pseudomonadota</taxon>
        <taxon>Gammaproteobacteria</taxon>
        <taxon>Cellvibrionales</taxon>
        <taxon>Halieaceae</taxon>
        <taxon>Kineobactrum</taxon>
    </lineage>
</organism>
<name>A0A6C0U1V9_9GAMM</name>
<evidence type="ECO:0000259" key="1">
    <source>
        <dbReference type="PROSITE" id="PS51833"/>
    </source>
</evidence>
<dbReference type="Proteomes" id="UP000477680">
    <property type="component" value="Chromosome"/>
</dbReference>
<dbReference type="Gene3D" id="3.20.20.450">
    <property type="entry name" value="EAL domain"/>
    <property type="match status" value="1"/>
</dbReference>
<sequence>MIDVQELANTPPLDILLSCQPVYTRNQDVAAFYLMLQHTDADGMIAMSDIQALVPVVLENYAKLFQHGKIGPVPCIIRITPQILFDSALLELPRKQLILEISEAESLPPGELTRHLQQLSANGHRLALDCSTLNIADADQLLGTVHIARLDLDRLNSDELQRALKRLKRGGIDILAHNICDEAQFRDCVEQGFTYYHGPFLGKPTPVQGRKIGGNKVLLLQLLAKLQDPDATVTSLEAIAIRDATLTYRLLRIVNAAALGFRRKVDTLSEAITLLGTEEIKRWVNLFLVENEPGKPGELTRNMLVRARMCEILAQLGNQPNPVNYFIVGLLSQLDVLMDISMPDLMEQVPLGPEVKLALLQRAGSQGETLAEVERYEQGRFDELQDLYNKAYYEVAYRHASAWARQVEFELHG</sequence>
<reference evidence="2 3" key="1">
    <citation type="submission" date="2020-02" db="EMBL/GenBank/DDBJ databases">
        <title>Genome sequencing for Kineobactrum sp. M2.</title>
        <authorList>
            <person name="Park S.-J."/>
        </authorList>
    </citation>
    <scope>NUCLEOTIDE SEQUENCE [LARGE SCALE GENOMIC DNA]</scope>
    <source>
        <strain evidence="2 3">M2</strain>
    </source>
</reference>
<keyword evidence="3" id="KW-1185">Reference proteome</keyword>
<dbReference type="Gene3D" id="1.10.3210.10">
    <property type="entry name" value="Hypothetical protein af1432"/>
    <property type="match status" value="1"/>
</dbReference>